<name>A0A7S1SPC0_9CHLO</name>
<feature type="transmembrane region" description="Helical" evidence="5">
    <location>
        <begin position="220"/>
        <end position="240"/>
    </location>
</feature>
<dbReference type="AlphaFoldDB" id="A0A7S1SPC0"/>
<keyword evidence="4 5" id="KW-0472">Membrane</keyword>
<gene>
    <name evidence="6" type="ORF">TCHU04912_LOCUS7197</name>
</gene>
<dbReference type="Pfam" id="PF04750">
    <property type="entry name" value="Far-17a_AIG1"/>
    <property type="match status" value="1"/>
</dbReference>
<evidence type="ECO:0000256" key="1">
    <source>
        <dbReference type="ARBA" id="ARBA00004127"/>
    </source>
</evidence>
<comment type="subcellular location">
    <subcellularLocation>
        <location evidence="1">Endomembrane system</location>
        <topology evidence="1">Multi-pass membrane protein</topology>
    </subcellularLocation>
</comment>
<protein>
    <submittedName>
        <fullName evidence="6">Uncharacterized protein</fullName>
    </submittedName>
</protein>
<feature type="transmembrane region" description="Helical" evidence="5">
    <location>
        <begin position="37"/>
        <end position="57"/>
    </location>
</feature>
<dbReference type="InterPro" id="IPR006838">
    <property type="entry name" value="ADTRP_AIG1"/>
</dbReference>
<organism evidence="6">
    <name type="scientific">Tetraselmis chuii</name>
    <dbReference type="NCBI Taxonomy" id="63592"/>
    <lineage>
        <taxon>Eukaryota</taxon>
        <taxon>Viridiplantae</taxon>
        <taxon>Chlorophyta</taxon>
        <taxon>core chlorophytes</taxon>
        <taxon>Chlorodendrophyceae</taxon>
        <taxon>Chlorodendrales</taxon>
        <taxon>Chlorodendraceae</taxon>
        <taxon>Tetraselmis</taxon>
    </lineage>
</organism>
<dbReference type="EMBL" id="HBGG01014064">
    <property type="protein sequence ID" value="CAD9204962.1"/>
    <property type="molecule type" value="Transcribed_RNA"/>
</dbReference>
<feature type="transmembrane region" description="Helical" evidence="5">
    <location>
        <begin position="158"/>
        <end position="177"/>
    </location>
</feature>
<evidence type="ECO:0000256" key="2">
    <source>
        <dbReference type="ARBA" id="ARBA00022692"/>
    </source>
</evidence>
<evidence type="ECO:0000256" key="3">
    <source>
        <dbReference type="ARBA" id="ARBA00022989"/>
    </source>
</evidence>
<dbReference type="GO" id="GO:0016020">
    <property type="term" value="C:membrane"/>
    <property type="evidence" value="ECO:0007669"/>
    <property type="project" value="InterPro"/>
</dbReference>
<evidence type="ECO:0000256" key="4">
    <source>
        <dbReference type="ARBA" id="ARBA00023136"/>
    </source>
</evidence>
<dbReference type="GO" id="GO:0012505">
    <property type="term" value="C:endomembrane system"/>
    <property type="evidence" value="ECO:0007669"/>
    <property type="project" value="UniProtKB-SubCell"/>
</dbReference>
<dbReference type="PANTHER" id="PTHR10989">
    <property type="entry name" value="ANDROGEN-INDUCED PROTEIN 1-RELATED"/>
    <property type="match status" value="1"/>
</dbReference>
<keyword evidence="2 5" id="KW-0812">Transmembrane</keyword>
<reference evidence="6" key="1">
    <citation type="submission" date="2021-01" db="EMBL/GenBank/DDBJ databases">
        <authorList>
            <person name="Corre E."/>
            <person name="Pelletier E."/>
            <person name="Niang G."/>
            <person name="Scheremetjew M."/>
            <person name="Finn R."/>
            <person name="Kale V."/>
            <person name="Holt S."/>
            <person name="Cochrane G."/>
            <person name="Meng A."/>
            <person name="Brown T."/>
            <person name="Cohen L."/>
        </authorList>
    </citation>
    <scope>NUCLEOTIDE SEQUENCE</scope>
    <source>
        <strain evidence="6">PLY429</strain>
    </source>
</reference>
<accession>A0A7S1SPC0</accession>
<sequence>MAVIPAEPSQPRSVASPKLHKHSVRNWGRIGSRPQDLMTFGFQTVCWCWFMKVWLWHFTEAAKVLPGATGFGWFFRYLTFFGFTIQTLTLALSVFASCTLSAKNLASGHGQYIRDLADNFSSAAFGLANVVTAMFHIVQMTQGPESAVEGGHIVRPFWLGFTVHNMNCLVAWAHLIVSPHSFRPAAQKLSVSFMLFYIVWIQVCHAVNGKWPYPILNVLPMPWGFIFLAGLACVIFLTMFEIGRAVKRCVPDIWACHAKRS</sequence>
<feature type="transmembrane region" description="Helical" evidence="5">
    <location>
        <begin position="77"/>
        <end position="100"/>
    </location>
</feature>
<dbReference type="PANTHER" id="PTHR10989:SF16">
    <property type="entry name" value="AT02829P-RELATED"/>
    <property type="match status" value="1"/>
</dbReference>
<evidence type="ECO:0000313" key="6">
    <source>
        <dbReference type="EMBL" id="CAD9204962.1"/>
    </source>
</evidence>
<evidence type="ECO:0000256" key="5">
    <source>
        <dbReference type="SAM" id="Phobius"/>
    </source>
</evidence>
<keyword evidence="3 5" id="KW-1133">Transmembrane helix</keyword>
<feature type="transmembrane region" description="Helical" evidence="5">
    <location>
        <begin position="120"/>
        <end position="138"/>
    </location>
</feature>
<feature type="transmembrane region" description="Helical" evidence="5">
    <location>
        <begin position="189"/>
        <end position="208"/>
    </location>
</feature>
<proteinExistence type="predicted"/>